<dbReference type="PROSITE" id="PS50194">
    <property type="entry name" value="FILAMIN_REPEAT"/>
    <property type="match status" value="1"/>
</dbReference>
<sequence>MKNIAKNALGLATLLVLAAQPAAAHRFWIIPSASVLSGENQWVTIDAAISNNLFFANHVAAPLQAMTVTGPDGEAVEIQNGKEGKVRTTFDIELTKPGSYRIATVRDMLAAQWKEGEETKRWRGPAKDFAAAGLKGKPELKVFENNSRTETVVTSGAPSTGALKPTGKGLELVIGENHPTDLFAGEKSKFTLHLNGKPAANVEVTVVKGDDRYRNEAGETKITTSADGSFEVSWPEAGRYWLNATVEGEGGEIEGVPFSRRASYTATFEVLPE</sequence>
<evidence type="ECO:0000313" key="3">
    <source>
        <dbReference type="Proteomes" id="UP001165653"/>
    </source>
</evidence>
<accession>A0ABT3FZV3</accession>
<proteinExistence type="predicted"/>
<dbReference type="Pfam" id="PF10670">
    <property type="entry name" value="DUF4198"/>
    <property type="match status" value="1"/>
</dbReference>
<organism evidence="2 3">
    <name type="scientific">Luteolibacter rhizosphaerae</name>
    <dbReference type="NCBI Taxonomy" id="2989719"/>
    <lineage>
        <taxon>Bacteria</taxon>
        <taxon>Pseudomonadati</taxon>
        <taxon>Verrucomicrobiota</taxon>
        <taxon>Verrucomicrobiia</taxon>
        <taxon>Verrucomicrobiales</taxon>
        <taxon>Verrucomicrobiaceae</taxon>
        <taxon>Luteolibacter</taxon>
    </lineage>
</organism>
<dbReference type="InterPro" id="IPR013783">
    <property type="entry name" value="Ig-like_fold"/>
</dbReference>
<dbReference type="Proteomes" id="UP001165653">
    <property type="component" value="Unassembled WGS sequence"/>
</dbReference>
<dbReference type="RefSeq" id="WP_264510942.1">
    <property type="nucleotide sequence ID" value="NZ_JAPDDR010000001.1"/>
</dbReference>
<name>A0ABT3FZV3_9BACT</name>
<keyword evidence="3" id="KW-1185">Reference proteome</keyword>
<dbReference type="SUPFAM" id="SSF49478">
    <property type="entry name" value="Cna protein B-type domain"/>
    <property type="match status" value="1"/>
</dbReference>
<keyword evidence="1" id="KW-0732">Signal</keyword>
<protein>
    <submittedName>
        <fullName evidence="2">DUF4198 domain-containing protein</fullName>
    </submittedName>
</protein>
<reference evidence="2" key="1">
    <citation type="submission" date="2022-10" db="EMBL/GenBank/DDBJ databases">
        <title>Luteolibacter sp. GHJ8, whole genome shotgun sequencing project.</title>
        <authorList>
            <person name="Zhao G."/>
            <person name="Shen L."/>
        </authorList>
    </citation>
    <scope>NUCLEOTIDE SEQUENCE</scope>
    <source>
        <strain evidence="2">GHJ8</strain>
    </source>
</reference>
<dbReference type="Gene3D" id="2.60.40.10">
    <property type="entry name" value="Immunoglobulins"/>
    <property type="match status" value="1"/>
</dbReference>
<dbReference type="InterPro" id="IPR019613">
    <property type="entry name" value="DUF4198"/>
</dbReference>
<dbReference type="EMBL" id="JAPDDR010000001">
    <property type="protein sequence ID" value="MCW1912500.1"/>
    <property type="molecule type" value="Genomic_DNA"/>
</dbReference>
<evidence type="ECO:0000256" key="1">
    <source>
        <dbReference type="SAM" id="SignalP"/>
    </source>
</evidence>
<comment type="caution">
    <text evidence="2">The sequence shown here is derived from an EMBL/GenBank/DDBJ whole genome shotgun (WGS) entry which is preliminary data.</text>
</comment>
<feature type="chain" id="PRO_5046940290" evidence="1">
    <location>
        <begin position="25"/>
        <end position="273"/>
    </location>
</feature>
<dbReference type="InterPro" id="IPR017868">
    <property type="entry name" value="Filamin/ABP280_repeat-like"/>
</dbReference>
<evidence type="ECO:0000313" key="2">
    <source>
        <dbReference type="EMBL" id="MCW1912500.1"/>
    </source>
</evidence>
<feature type="signal peptide" evidence="1">
    <location>
        <begin position="1"/>
        <end position="24"/>
    </location>
</feature>
<gene>
    <name evidence="2" type="ORF">OJ996_02875</name>
</gene>